<protein>
    <submittedName>
        <fullName evidence="1">Palmitoyltransferase for Vac8p</fullName>
        <ecNumber evidence="1">2.3.1.225</ecNumber>
    </submittedName>
</protein>
<reference evidence="1" key="1">
    <citation type="submission" date="2022-04" db="EMBL/GenBank/DDBJ databases">
        <title>Genome of the entomopathogenic fungus Entomophthora muscae.</title>
        <authorList>
            <person name="Elya C."/>
            <person name="Lovett B.R."/>
            <person name="Lee E."/>
            <person name="Macias A.M."/>
            <person name="Hajek A.E."/>
            <person name="De Bivort B.L."/>
            <person name="Kasson M.T."/>
            <person name="De Fine Licht H.H."/>
            <person name="Stajich J.E."/>
        </authorList>
    </citation>
    <scope>NUCLEOTIDE SEQUENCE</scope>
    <source>
        <strain evidence="1">Berkeley</strain>
    </source>
</reference>
<accession>A0ACC2U607</accession>
<sequence>MAKTTKQKIIKVVGYLPVILCLGAFCWGYYAYVFIYCRQRLLTLGAPNGLRLFLQIAAHLLIILSIWSYLMVVFIHPGTPSKALATLKGRTSRSSSSDDDANLYVRNSSGRDSESPVIESQQLQTMLHSQNENANSSPSFQITVKQNGDKRYCRKCEYEKPDRCHHCSICGECILKMDHHCPWINNCVGFHNQKFFLLFIFYTAILCTLAAFSLAPGLYHLFAGQMAIDIDDIQLAFLGLLTGLFGIMLIFFVGFHIYLLVNNRTTIENLERTVYKVDQNGSPTTSKYLNVFNIGTYRNFTEVMGRKPYLWFLPVGNTEGNGVLYPLSSYAYNTLSMAE</sequence>
<proteinExistence type="predicted"/>
<dbReference type="Proteomes" id="UP001165960">
    <property type="component" value="Unassembled WGS sequence"/>
</dbReference>
<evidence type="ECO:0000313" key="1">
    <source>
        <dbReference type="EMBL" id="KAJ9082265.1"/>
    </source>
</evidence>
<keyword evidence="1" id="KW-0808">Transferase</keyword>
<name>A0ACC2U607_9FUNG</name>
<evidence type="ECO:0000313" key="2">
    <source>
        <dbReference type="Proteomes" id="UP001165960"/>
    </source>
</evidence>
<keyword evidence="2" id="KW-1185">Reference proteome</keyword>
<comment type="caution">
    <text evidence="1">The sequence shown here is derived from an EMBL/GenBank/DDBJ whole genome shotgun (WGS) entry which is preliminary data.</text>
</comment>
<organism evidence="1 2">
    <name type="scientific">Entomophthora muscae</name>
    <dbReference type="NCBI Taxonomy" id="34485"/>
    <lineage>
        <taxon>Eukaryota</taxon>
        <taxon>Fungi</taxon>
        <taxon>Fungi incertae sedis</taxon>
        <taxon>Zoopagomycota</taxon>
        <taxon>Entomophthoromycotina</taxon>
        <taxon>Entomophthoromycetes</taxon>
        <taxon>Entomophthorales</taxon>
        <taxon>Entomophthoraceae</taxon>
        <taxon>Entomophthora</taxon>
    </lineage>
</organism>
<dbReference type="EMBL" id="QTSX02001437">
    <property type="protein sequence ID" value="KAJ9082265.1"/>
    <property type="molecule type" value="Genomic_DNA"/>
</dbReference>
<gene>
    <name evidence="1" type="primary">PFA3_1</name>
    <name evidence="1" type="ORF">DSO57_1006049</name>
</gene>
<keyword evidence="1" id="KW-0012">Acyltransferase</keyword>
<dbReference type="EC" id="2.3.1.225" evidence="1"/>